<dbReference type="OrthoDB" id="10256at2"/>
<dbReference type="InterPro" id="IPR019734">
    <property type="entry name" value="TPR_rpt"/>
</dbReference>
<dbReference type="Pfam" id="PF10111">
    <property type="entry name" value="Glyco_tranf_2_2"/>
    <property type="match status" value="1"/>
</dbReference>
<keyword evidence="1" id="KW-0802">TPR repeat</keyword>
<name>C4FLD3_9AQUI</name>
<feature type="repeat" description="TPR" evidence="1">
    <location>
        <begin position="347"/>
        <end position="380"/>
    </location>
</feature>
<dbReference type="SUPFAM" id="SSF53448">
    <property type="entry name" value="Nucleotide-diphospho-sugar transferases"/>
    <property type="match status" value="1"/>
</dbReference>
<dbReference type="AlphaFoldDB" id="C4FLD3"/>
<comment type="caution">
    <text evidence="3">The sequence shown here is derived from an EMBL/GenBank/DDBJ whole genome shotgun (WGS) entry which is preliminary data.</text>
</comment>
<dbReference type="Gene3D" id="3.90.550.10">
    <property type="entry name" value="Spore Coat Polysaccharide Biosynthesis Protein SpsA, Chain A"/>
    <property type="match status" value="1"/>
</dbReference>
<evidence type="ECO:0000313" key="4">
    <source>
        <dbReference type="Proteomes" id="UP000005540"/>
    </source>
</evidence>
<keyword evidence="4" id="KW-1185">Reference proteome</keyword>
<feature type="domain" description="Glycosyltransferase 2-like prokaryotic type" evidence="2">
    <location>
        <begin position="60"/>
        <end position="185"/>
    </location>
</feature>
<proteinExistence type="predicted"/>
<reference evidence="3 4" key="1">
    <citation type="submission" date="2009-04" db="EMBL/GenBank/DDBJ databases">
        <authorList>
            <person name="Reysenbach A.-L."/>
            <person name="Heidelberg J.F."/>
            <person name="Nelson W.C."/>
        </authorList>
    </citation>
    <scope>NUCLEOTIDE SEQUENCE [LARGE SCALE GENOMIC DNA]</scope>
    <source>
        <strain evidence="3 4">SS-5</strain>
    </source>
</reference>
<accession>C4FLD3</accession>
<organism evidence="3 4">
    <name type="scientific">Sulfurihydrogenibium yellowstonense SS-5</name>
    <dbReference type="NCBI Taxonomy" id="432331"/>
    <lineage>
        <taxon>Bacteria</taxon>
        <taxon>Pseudomonadati</taxon>
        <taxon>Aquificota</taxon>
        <taxon>Aquificia</taxon>
        <taxon>Aquificales</taxon>
        <taxon>Hydrogenothermaceae</taxon>
        <taxon>Sulfurihydrogenibium</taxon>
    </lineage>
</organism>
<dbReference type="Proteomes" id="UP000005540">
    <property type="component" value="Unassembled WGS sequence"/>
</dbReference>
<dbReference type="InterPro" id="IPR019290">
    <property type="entry name" value="GlycosylTrfase-like_prok"/>
</dbReference>
<dbReference type="SUPFAM" id="SSF48452">
    <property type="entry name" value="TPR-like"/>
    <property type="match status" value="1"/>
</dbReference>
<dbReference type="CDD" id="cd00761">
    <property type="entry name" value="Glyco_tranf_GTA_type"/>
    <property type="match status" value="1"/>
</dbReference>
<evidence type="ECO:0000256" key="1">
    <source>
        <dbReference type="PROSITE-ProRule" id="PRU00339"/>
    </source>
</evidence>
<sequence>MNLTLGILKTTSDFSKINEVLEGIQDNLEYFDQIIYTGNKEDLENAEFDFVALGLDTDNKAVLRNKIIDKAENELILWIDNATVLEFDMIPEMMEVLESNPDADIIYTNIVYKDIEGNESIRKLEDVYGKENNLLMTLKIEDYIPEFGVITKKDSLERLGKFDESFKDYEFYRFIYENLNNLKLKLSEFNYVVKYLLETFIDTSYRSKALRDALKKYPLQEFFPKLGWNKNENLALATAYTSVGDVLSDYYDLYNASEFYRKAALSFHNKITLSKLVQAYFNMGLFDEAKKLVSEEQGFSQEEVKNLQENIGQIQRLIEMIEQSINEGNVQEIFNLINEIASVYQGAPLYNILGALEYYANNLEKAYRFFYKAATLNPLNEDVIYNLTGLANQLGKQEDVKSLFERLLG</sequence>
<dbReference type="Gene3D" id="1.25.40.10">
    <property type="entry name" value="Tetratricopeptide repeat domain"/>
    <property type="match status" value="1"/>
</dbReference>
<gene>
    <name evidence="3" type="ORF">SULYE_1387</name>
</gene>
<dbReference type="EMBL" id="ABZS01000149">
    <property type="protein sequence ID" value="EEP60116.1"/>
    <property type="molecule type" value="Genomic_DNA"/>
</dbReference>
<protein>
    <recommendedName>
        <fullName evidence="2">Glycosyltransferase 2-like prokaryotic type domain-containing protein</fullName>
    </recommendedName>
</protein>
<dbReference type="InterPro" id="IPR011990">
    <property type="entry name" value="TPR-like_helical_dom_sf"/>
</dbReference>
<dbReference type="InterPro" id="IPR029044">
    <property type="entry name" value="Nucleotide-diphossugar_trans"/>
</dbReference>
<evidence type="ECO:0000313" key="3">
    <source>
        <dbReference type="EMBL" id="EEP60116.1"/>
    </source>
</evidence>
<dbReference type="RefSeq" id="WP_007547701.1">
    <property type="nucleotide sequence ID" value="NZ_ABZS01000149.1"/>
</dbReference>
<evidence type="ECO:0000259" key="2">
    <source>
        <dbReference type="Pfam" id="PF10111"/>
    </source>
</evidence>
<dbReference type="PROSITE" id="PS50005">
    <property type="entry name" value="TPR"/>
    <property type="match status" value="1"/>
</dbReference>